<gene>
    <name evidence="2" type="ORF">GBS30_22050</name>
</gene>
<feature type="transmembrane region" description="Helical" evidence="1">
    <location>
        <begin position="23"/>
        <end position="41"/>
    </location>
</feature>
<evidence type="ECO:0008006" key="3">
    <source>
        <dbReference type="Google" id="ProtNLM"/>
    </source>
</evidence>
<dbReference type="EMBL" id="DAAHAQ010000343">
    <property type="protein sequence ID" value="HAB5332226.1"/>
    <property type="molecule type" value="Genomic_DNA"/>
</dbReference>
<organism evidence="2">
    <name type="scientific">Salmonella diarizonae</name>
    <dbReference type="NCBI Taxonomy" id="59204"/>
    <lineage>
        <taxon>Bacteria</taxon>
        <taxon>Pseudomonadati</taxon>
        <taxon>Pseudomonadota</taxon>
        <taxon>Gammaproteobacteria</taxon>
        <taxon>Enterobacterales</taxon>
        <taxon>Enterobacteriaceae</taxon>
        <taxon>Salmonella</taxon>
    </lineage>
</organism>
<accession>A0A6Y3UV10</accession>
<sequence length="55" mass="5818">MSCFTSFLLSAIAIEKECSFNMVLLAAGLGGVFAGPILKILGQRIKKIIEGNTSD</sequence>
<comment type="caution">
    <text evidence="2">The sequence shown here is derived from an EMBL/GenBank/DDBJ whole genome shotgun (WGS) entry which is preliminary data.</text>
</comment>
<reference evidence="2" key="2">
    <citation type="submission" date="2019-10" db="EMBL/GenBank/DDBJ databases">
        <authorList>
            <consortium name="NCBI Pathogen Detection Project"/>
        </authorList>
    </citation>
    <scope>NUCLEOTIDE SEQUENCE</scope>
    <source>
        <strain evidence="2">Salmonella enterica</strain>
    </source>
</reference>
<evidence type="ECO:0000256" key="1">
    <source>
        <dbReference type="SAM" id="Phobius"/>
    </source>
</evidence>
<name>A0A6Y3UV10_SALDZ</name>
<reference evidence="2" key="1">
    <citation type="journal article" date="2018" name="Genome Biol.">
        <title>SKESA: strategic k-mer extension for scrupulous assemblies.</title>
        <authorList>
            <person name="Souvorov A."/>
            <person name="Agarwala R."/>
            <person name="Lipman D.J."/>
        </authorList>
    </citation>
    <scope>NUCLEOTIDE SEQUENCE</scope>
    <source>
        <strain evidence="2">Salmonella enterica</strain>
    </source>
</reference>
<dbReference type="AlphaFoldDB" id="A0A6Y3UV10"/>
<keyword evidence="1" id="KW-0472">Membrane</keyword>
<proteinExistence type="predicted"/>
<keyword evidence="1" id="KW-0812">Transmembrane</keyword>
<keyword evidence="1" id="KW-1133">Transmembrane helix</keyword>
<evidence type="ECO:0000313" key="2">
    <source>
        <dbReference type="EMBL" id="HAB5332226.1"/>
    </source>
</evidence>
<protein>
    <recommendedName>
        <fullName evidence="3">Phage protein</fullName>
    </recommendedName>
</protein>